<feature type="domain" description="AB hydrolase-1" evidence="2">
    <location>
        <begin position="28"/>
        <end position="126"/>
    </location>
</feature>
<keyword evidence="1" id="KW-0378">Hydrolase</keyword>
<dbReference type="AlphaFoldDB" id="A0A6J6LA06"/>
<dbReference type="EMBL" id="CAEZWU010000002">
    <property type="protein sequence ID" value="CAB4657309.1"/>
    <property type="molecule type" value="Genomic_DNA"/>
</dbReference>
<gene>
    <name evidence="3" type="ORF">UFOPK2292_00037</name>
</gene>
<organism evidence="3">
    <name type="scientific">freshwater metagenome</name>
    <dbReference type="NCBI Taxonomy" id="449393"/>
    <lineage>
        <taxon>unclassified sequences</taxon>
        <taxon>metagenomes</taxon>
        <taxon>ecological metagenomes</taxon>
    </lineage>
</organism>
<sequence>MASSFANINGTKIWYELSGSGDVVVQIGGAVSAHEGYETVTPEIEKHFTVLNYDHRGYGLSDRPKQTYTIQTWCDDLEALLAELNIEKAHIHGGSMGSFIAIAFAIKFPKRVGKLLLGAGAVAKCDGMGVSHFRVWQYLAKSYGVGSIEVADELVNKAFSREYIDLQGREKLIELMQDTAKRNADTDVFIDACQVMIDADVRADLKNIEAPTLVMVGSEDVLTPLDSGPNGVGARQVAESIKRSELKIFDGSGHGHYAECADESVNAILDFLNKN</sequence>
<dbReference type="SUPFAM" id="SSF53474">
    <property type="entry name" value="alpha/beta-Hydrolases"/>
    <property type="match status" value="1"/>
</dbReference>
<dbReference type="InterPro" id="IPR050266">
    <property type="entry name" value="AB_hydrolase_sf"/>
</dbReference>
<dbReference type="Gene3D" id="3.40.50.1820">
    <property type="entry name" value="alpha/beta hydrolase"/>
    <property type="match status" value="1"/>
</dbReference>
<dbReference type="Pfam" id="PF00561">
    <property type="entry name" value="Abhydrolase_1"/>
    <property type="match status" value="1"/>
</dbReference>
<dbReference type="GO" id="GO:0016787">
    <property type="term" value="F:hydrolase activity"/>
    <property type="evidence" value="ECO:0007669"/>
    <property type="project" value="UniProtKB-KW"/>
</dbReference>
<dbReference type="InterPro" id="IPR000073">
    <property type="entry name" value="AB_hydrolase_1"/>
</dbReference>
<dbReference type="PANTHER" id="PTHR43798">
    <property type="entry name" value="MONOACYLGLYCEROL LIPASE"/>
    <property type="match status" value="1"/>
</dbReference>
<evidence type="ECO:0000259" key="2">
    <source>
        <dbReference type="Pfam" id="PF00561"/>
    </source>
</evidence>
<proteinExistence type="predicted"/>
<dbReference type="PRINTS" id="PR00111">
    <property type="entry name" value="ABHYDROLASE"/>
</dbReference>
<dbReference type="InterPro" id="IPR029058">
    <property type="entry name" value="AB_hydrolase_fold"/>
</dbReference>
<dbReference type="GO" id="GO:0016020">
    <property type="term" value="C:membrane"/>
    <property type="evidence" value="ECO:0007669"/>
    <property type="project" value="TreeGrafter"/>
</dbReference>
<evidence type="ECO:0000256" key="1">
    <source>
        <dbReference type="ARBA" id="ARBA00022801"/>
    </source>
</evidence>
<accession>A0A6J6LA06</accession>
<name>A0A6J6LA06_9ZZZZ</name>
<dbReference type="PANTHER" id="PTHR43798:SF31">
    <property type="entry name" value="AB HYDROLASE SUPERFAMILY PROTEIN YCLE"/>
    <property type="match status" value="1"/>
</dbReference>
<reference evidence="3" key="1">
    <citation type="submission" date="2020-05" db="EMBL/GenBank/DDBJ databases">
        <authorList>
            <person name="Chiriac C."/>
            <person name="Salcher M."/>
            <person name="Ghai R."/>
            <person name="Kavagutti S V."/>
        </authorList>
    </citation>
    <scope>NUCLEOTIDE SEQUENCE</scope>
</reference>
<protein>
    <submittedName>
        <fullName evidence="3">Unannotated protein</fullName>
    </submittedName>
</protein>
<evidence type="ECO:0000313" key="3">
    <source>
        <dbReference type="EMBL" id="CAB4657309.1"/>
    </source>
</evidence>